<name>A0AAF3FNG5_9BILA</name>
<dbReference type="GO" id="GO:0046474">
    <property type="term" value="P:glycerophospholipid biosynthetic process"/>
    <property type="evidence" value="ECO:0007669"/>
    <property type="project" value="TreeGrafter"/>
</dbReference>
<dbReference type="InterPro" id="IPR006353">
    <property type="entry name" value="HAD-SF_hydro_IIA_CECR5"/>
</dbReference>
<dbReference type="NCBIfam" id="TIGR01460">
    <property type="entry name" value="HAD-SF-IIA"/>
    <property type="match status" value="1"/>
</dbReference>
<dbReference type="PANTHER" id="PTHR14269:SF4">
    <property type="entry name" value="CAT EYE SYNDROME CRITICAL REGION PROTEIN 5"/>
    <property type="match status" value="1"/>
</dbReference>
<dbReference type="GO" id="GO:0005739">
    <property type="term" value="C:mitochondrion"/>
    <property type="evidence" value="ECO:0007669"/>
    <property type="project" value="TreeGrafter"/>
</dbReference>
<dbReference type="InterPro" id="IPR006357">
    <property type="entry name" value="HAD-SF_hydro_IIA"/>
</dbReference>
<dbReference type="SUPFAM" id="SSF56784">
    <property type="entry name" value="HAD-like"/>
    <property type="match status" value="1"/>
</dbReference>
<proteinExistence type="predicted"/>
<dbReference type="Proteomes" id="UP000887575">
    <property type="component" value="Unassembled WGS sequence"/>
</dbReference>
<dbReference type="NCBIfam" id="TIGR01456">
    <property type="entry name" value="CECR5"/>
    <property type="match status" value="1"/>
</dbReference>
<dbReference type="PANTHER" id="PTHR14269">
    <property type="entry name" value="CDP-DIACYLGLYCEROL--GLYCEROL-3-PHOSPHATE 3-PHOSPHATIDYLTRANSFERASE-RELATED"/>
    <property type="match status" value="1"/>
</dbReference>
<dbReference type="Gene3D" id="3.40.50.1000">
    <property type="entry name" value="HAD superfamily/HAD-like"/>
    <property type="match status" value="2"/>
</dbReference>
<dbReference type="Pfam" id="PF13344">
    <property type="entry name" value="Hydrolase_6"/>
    <property type="match status" value="1"/>
</dbReference>
<dbReference type="WBParaSite" id="MBELARI_LOCUS8717">
    <property type="protein sequence ID" value="MBELARI_LOCUS8717"/>
    <property type="gene ID" value="MBELARI_LOCUS8717"/>
</dbReference>
<dbReference type="InterPro" id="IPR036412">
    <property type="entry name" value="HAD-like_sf"/>
</dbReference>
<dbReference type="AlphaFoldDB" id="A0AAF3FNG5"/>
<evidence type="ECO:0000313" key="1">
    <source>
        <dbReference type="Proteomes" id="UP000887575"/>
    </source>
</evidence>
<evidence type="ECO:0000313" key="2">
    <source>
        <dbReference type="WBParaSite" id="MBELARI_LOCUS8717"/>
    </source>
</evidence>
<reference evidence="2" key="1">
    <citation type="submission" date="2024-02" db="UniProtKB">
        <authorList>
            <consortium name="WormBaseParasite"/>
        </authorList>
    </citation>
    <scope>IDENTIFICATION</scope>
</reference>
<protein>
    <submittedName>
        <fullName evidence="2">Haloacid dehalogenase-like hydrolase domain-containing 5</fullName>
    </submittedName>
</protein>
<organism evidence="1 2">
    <name type="scientific">Mesorhabditis belari</name>
    <dbReference type="NCBI Taxonomy" id="2138241"/>
    <lineage>
        <taxon>Eukaryota</taxon>
        <taxon>Metazoa</taxon>
        <taxon>Ecdysozoa</taxon>
        <taxon>Nematoda</taxon>
        <taxon>Chromadorea</taxon>
        <taxon>Rhabditida</taxon>
        <taxon>Rhabditina</taxon>
        <taxon>Rhabditomorpha</taxon>
        <taxon>Rhabditoidea</taxon>
        <taxon>Rhabditidae</taxon>
        <taxon>Mesorhabditinae</taxon>
        <taxon>Mesorhabditis</taxon>
    </lineage>
</organism>
<accession>A0AAF3FNG5</accession>
<sequence>MSCRGITKFLRVPRLLSLPTCSSSTTAAFDVNTPFGIVLDIDGVLLRGRDVLPRVPDAFRLITDEKGNFKIPTVFLTNGSNSLRAAKANSLSQHLKVEIRAQQVVMAHSPLRMFTQFHDKKVLVVGQGPVNTIAQNLGFKQIITLDDLRTLFPHLDCVDFSRRKFDELNWHPPEDFRPIEAIVLLGEPLHWESALQLLLDVLITGGDPASLQYKRGSIQYPNLPLLACNVDMVWMAEKGVNLPRIGHGSFLTCLEAMYGKLTGRDLRYTAVLGKPTEVSYLHATHCLQDMANDLQQPPPKAVYVIGDNPLSDILGSNLYNRYLQHGGKGRFDHYNLDTLEDDGPASQRTRENVDECISVLVETGVYREGCKINGTVMPISKLVQELSVKEREMLEKPDFVEKDLYSAIRMIINREQWRD</sequence>
<keyword evidence="1" id="KW-1185">Reference proteome</keyword>
<dbReference type="InterPro" id="IPR023214">
    <property type="entry name" value="HAD_sf"/>
</dbReference>
<dbReference type="InterPro" id="IPR050324">
    <property type="entry name" value="CDP-alcohol_PTase-I"/>
</dbReference>